<proteinExistence type="predicted"/>
<evidence type="ECO:0000313" key="3">
    <source>
        <dbReference type="Proteomes" id="UP001597018"/>
    </source>
</evidence>
<name>A0ABW3FSE6_9PSEU</name>
<reference evidence="3" key="1">
    <citation type="journal article" date="2019" name="Int. J. Syst. Evol. Microbiol.">
        <title>The Global Catalogue of Microorganisms (GCM) 10K type strain sequencing project: providing services to taxonomists for standard genome sequencing and annotation.</title>
        <authorList>
            <consortium name="The Broad Institute Genomics Platform"/>
            <consortium name="The Broad Institute Genome Sequencing Center for Infectious Disease"/>
            <person name="Wu L."/>
            <person name="Ma J."/>
        </authorList>
    </citation>
    <scope>NUCLEOTIDE SEQUENCE [LARGE SCALE GENOMIC DNA]</scope>
    <source>
        <strain evidence="3">CCUG 56401</strain>
    </source>
</reference>
<dbReference type="InterPro" id="IPR025048">
    <property type="entry name" value="DUF3987"/>
</dbReference>
<feature type="region of interest" description="Disordered" evidence="1">
    <location>
        <begin position="482"/>
        <end position="508"/>
    </location>
</feature>
<protein>
    <submittedName>
        <fullName evidence="2">YfjI family protein</fullName>
    </submittedName>
</protein>
<evidence type="ECO:0000313" key="2">
    <source>
        <dbReference type="EMBL" id="MFD0919676.1"/>
    </source>
</evidence>
<dbReference type="Pfam" id="PF13148">
    <property type="entry name" value="DUF3987"/>
    <property type="match status" value="1"/>
</dbReference>
<dbReference type="Proteomes" id="UP001597018">
    <property type="component" value="Unassembled WGS sequence"/>
</dbReference>
<accession>A0ABW3FSE6</accession>
<comment type="caution">
    <text evidence="2">The sequence shown here is derived from an EMBL/GenBank/DDBJ whole genome shotgun (WGS) entry which is preliminary data.</text>
</comment>
<gene>
    <name evidence="2" type="ORF">ACFQ16_07965</name>
</gene>
<keyword evidence="3" id="KW-1185">Reference proteome</keyword>
<organism evidence="2 3">
    <name type="scientific">Saccharopolyspora rosea</name>
    <dbReference type="NCBI Taxonomy" id="524884"/>
    <lineage>
        <taxon>Bacteria</taxon>
        <taxon>Bacillati</taxon>
        <taxon>Actinomycetota</taxon>
        <taxon>Actinomycetes</taxon>
        <taxon>Pseudonocardiales</taxon>
        <taxon>Pseudonocardiaceae</taxon>
        <taxon>Saccharopolyspora</taxon>
    </lineage>
</organism>
<sequence>MTAHLRAVPNDEAVEPDLMWEHPVPLGSQRILPPFPIKALPGWLADQVAAVAEATQTPPDLPGCVALAAVSTAVGGRAIARVRRGWDEPVNIYTVVALPPASRKTPVFRAMTHPITVAERDLAARMRPVIEQARLERRNAEAALEKAEKLAATSDEGGREAALAEALDAALEVREREVPPEPRLMADDITPEEAASLLAQHGGRLAVLSAEGGIFDILAGRYSGSPNLTVFLKGHGGDLLLVDRKGRPAERIDTPALTLGLTVQPAVIDELGRTALFRGTGLLARFLYSLPENTVGSRLADPPPVPEHVAATYDERLRGLVHALHEWTDPAVFAFSGEANEVLIDLHNHVEPKLHPQRGEWAHIADWAGKQVGQAARLAALLHAAQHHVEPWTQPVSRDTAEAARTLIEYFAQHALAVFERLGADPAIQGAHTILNWITQNQIISFTRRTAHRALATHFASATDLNPCLALLEEHGHIACVEPPSTGGRGRPRSPQYWTHPRYHPRQK</sequence>
<evidence type="ECO:0000256" key="1">
    <source>
        <dbReference type="SAM" id="MobiDB-lite"/>
    </source>
</evidence>
<dbReference type="RefSeq" id="WP_345600010.1">
    <property type="nucleotide sequence ID" value="NZ_BAABLT010000001.1"/>
</dbReference>
<dbReference type="EMBL" id="JBHTIW010000003">
    <property type="protein sequence ID" value="MFD0919676.1"/>
    <property type="molecule type" value="Genomic_DNA"/>
</dbReference>